<proteinExistence type="predicted"/>
<comment type="caution">
    <text evidence="1">The sequence shown here is derived from an EMBL/GenBank/DDBJ whole genome shotgun (WGS) entry which is preliminary data.</text>
</comment>
<organism evidence="1 2">
    <name type="scientific">Amphibiibacter pelophylacis</name>
    <dbReference type="NCBI Taxonomy" id="1799477"/>
    <lineage>
        <taxon>Bacteria</taxon>
        <taxon>Pseudomonadati</taxon>
        <taxon>Pseudomonadota</taxon>
        <taxon>Betaproteobacteria</taxon>
        <taxon>Burkholderiales</taxon>
        <taxon>Sphaerotilaceae</taxon>
        <taxon>Amphibiibacter</taxon>
    </lineage>
</organism>
<evidence type="ECO:0000313" key="2">
    <source>
        <dbReference type="Proteomes" id="UP001364695"/>
    </source>
</evidence>
<keyword evidence="2" id="KW-1185">Reference proteome</keyword>
<reference evidence="1" key="1">
    <citation type="submission" date="2023-10" db="EMBL/GenBank/DDBJ databases">
        <title>Amphibacter perezi, gen. nov., sp. nov. a novel taxa of the family Comamonadaceae, class Betaproteobacteria isolated from the skin microbiota of Pelophylax perezi from different populations.</title>
        <authorList>
            <person name="Costa S."/>
            <person name="Proenca D.N."/>
            <person name="Lopes I."/>
            <person name="Morais P.V."/>
        </authorList>
    </citation>
    <scope>NUCLEOTIDE SEQUENCE</scope>
    <source>
        <strain evidence="1">SL12-8</strain>
    </source>
</reference>
<accession>A0ACC6P4M4</accession>
<gene>
    <name evidence="1" type="ORF">RV045_12165</name>
</gene>
<protein>
    <submittedName>
        <fullName evidence="1">Uncharacterized protein</fullName>
    </submittedName>
</protein>
<sequence length="188" mass="20164">MKIKKLKLIFLSLVLMLSACVTVTKNQALNTIRGKYSDVLFIYVDAPNDAITSTLMVTHLKLSSSTTSEALTQMLRMSNKVAVAVAGESDRVTAATIRRAIEDAGAGLPKNGQLVIVGQPADFEAISLFAVSKGLKVDVIAPENNRADAAPVTIAPSTSAAQKNQEQVQKSSNTQMNKMLRRSESQSK</sequence>
<name>A0ACC6P4M4_9BURK</name>
<dbReference type="EMBL" id="JAWDIE010000021">
    <property type="protein sequence ID" value="MEJ7139176.1"/>
    <property type="molecule type" value="Genomic_DNA"/>
</dbReference>
<dbReference type="Proteomes" id="UP001364695">
    <property type="component" value="Unassembled WGS sequence"/>
</dbReference>
<evidence type="ECO:0000313" key="1">
    <source>
        <dbReference type="EMBL" id="MEJ7139176.1"/>
    </source>
</evidence>